<dbReference type="VEuPathDB" id="TriTrypDB:ADEAN_000129600"/>
<gene>
    <name evidence="2" type="ORF">ADEAN_000129600</name>
</gene>
<proteinExistence type="predicted"/>
<dbReference type="AlphaFoldDB" id="A0A7G2C532"/>
<sequence length="139" mass="15518">MEKVWDTAMGVVLMMVGFLLYIPTLVLGAMFVHVGRTYPQQERSDAASETLSVWTRHRRAVIHIVSDQHITRALLVTTFLSCIVCCIVTALYFTGMKKHFPDGLALFGPLVALFATLLYLAALLLTPVHRYTNAVLCFS</sequence>
<evidence type="ECO:0000256" key="1">
    <source>
        <dbReference type="SAM" id="Phobius"/>
    </source>
</evidence>
<reference evidence="2 3" key="1">
    <citation type="submission" date="2020-08" db="EMBL/GenBank/DDBJ databases">
        <authorList>
            <person name="Newling K."/>
            <person name="Davey J."/>
            <person name="Forrester S."/>
        </authorList>
    </citation>
    <scope>NUCLEOTIDE SEQUENCE [LARGE SCALE GENOMIC DNA]</scope>
    <source>
        <strain evidence="3">Crithidia deanei Carvalho (ATCC PRA-265)</strain>
    </source>
</reference>
<evidence type="ECO:0000313" key="2">
    <source>
        <dbReference type="EMBL" id="CAD2213853.1"/>
    </source>
</evidence>
<feature type="transmembrane region" description="Helical" evidence="1">
    <location>
        <begin position="73"/>
        <end position="93"/>
    </location>
</feature>
<keyword evidence="1" id="KW-0472">Membrane</keyword>
<dbReference type="Proteomes" id="UP000515908">
    <property type="component" value="Chromosome 02"/>
</dbReference>
<keyword evidence="1" id="KW-1133">Transmembrane helix</keyword>
<evidence type="ECO:0000313" key="3">
    <source>
        <dbReference type="Proteomes" id="UP000515908"/>
    </source>
</evidence>
<dbReference type="EMBL" id="LR877146">
    <property type="protein sequence ID" value="CAD2213853.1"/>
    <property type="molecule type" value="Genomic_DNA"/>
</dbReference>
<feature type="transmembrane region" description="Helical" evidence="1">
    <location>
        <begin position="12"/>
        <end position="34"/>
    </location>
</feature>
<accession>A0A7G2C532</accession>
<protein>
    <submittedName>
        <fullName evidence="2">Uncharacterized protein</fullName>
    </submittedName>
</protein>
<feature type="transmembrane region" description="Helical" evidence="1">
    <location>
        <begin position="105"/>
        <end position="125"/>
    </location>
</feature>
<keyword evidence="1" id="KW-0812">Transmembrane</keyword>
<organism evidence="2 3">
    <name type="scientific">Angomonas deanei</name>
    <dbReference type="NCBI Taxonomy" id="59799"/>
    <lineage>
        <taxon>Eukaryota</taxon>
        <taxon>Discoba</taxon>
        <taxon>Euglenozoa</taxon>
        <taxon>Kinetoplastea</taxon>
        <taxon>Metakinetoplastina</taxon>
        <taxon>Trypanosomatida</taxon>
        <taxon>Trypanosomatidae</taxon>
        <taxon>Strigomonadinae</taxon>
        <taxon>Angomonas</taxon>
    </lineage>
</organism>
<keyword evidence="3" id="KW-1185">Reference proteome</keyword>
<name>A0A7G2C532_9TRYP</name>